<organism evidence="2 3">
    <name type="scientific">Sphingomonas qilianensis</name>
    <dbReference type="NCBI Taxonomy" id="1736690"/>
    <lineage>
        <taxon>Bacteria</taxon>
        <taxon>Pseudomonadati</taxon>
        <taxon>Pseudomonadota</taxon>
        <taxon>Alphaproteobacteria</taxon>
        <taxon>Sphingomonadales</taxon>
        <taxon>Sphingomonadaceae</taxon>
        <taxon>Sphingomonas</taxon>
    </lineage>
</organism>
<keyword evidence="1" id="KW-0812">Transmembrane</keyword>
<comment type="caution">
    <text evidence="2">The sequence shown here is derived from an EMBL/GenBank/DDBJ whole genome shotgun (WGS) entry which is preliminary data.</text>
</comment>
<evidence type="ECO:0000313" key="3">
    <source>
        <dbReference type="Proteomes" id="UP001404104"/>
    </source>
</evidence>
<sequence length="238" mass="25384">MTDVDRQIARSSEYLDRTRERAASLSARRRKRQGTQIITRLGRIAAADAAILVAALVVGWIIPLGIGGAMLVMAALIAATLILAIFPLTPQLKPEALAQVPLKALPLKTEQWLETQRPALPAPAQTLIDGIGARLEGLAPQLATLDEREPAAAEVRKLVGEQLPELLKGYARVPAALRGVERNGKTPNAQLADGLKVIDEQIAGMSAQLAEGDLNLLATRGRYLEIKYQGDGLGGTPS</sequence>
<keyword evidence="3" id="KW-1185">Reference proteome</keyword>
<reference evidence="2 3" key="1">
    <citation type="submission" date="2024-05" db="EMBL/GenBank/DDBJ databases">
        <authorList>
            <person name="Liu Q."/>
            <person name="Xin Y.-H."/>
        </authorList>
    </citation>
    <scope>NUCLEOTIDE SEQUENCE [LARGE SCALE GENOMIC DNA]</scope>
    <source>
        <strain evidence="2 3">CGMCC 1.15349</strain>
    </source>
</reference>
<feature type="transmembrane region" description="Helical" evidence="1">
    <location>
        <begin position="41"/>
        <end position="62"/>
    </location>
</feature>
<proteinExistence type="predicted"/>
<protein>
    <recommendedName>
        <fullName evidence="4">DUF2207 domain-containing protein</fullName>
    </recommendedName>
</protein>
<keyword evidence="1" id="KW-0472">Membrane</keyword>
<dbReference type="Proteomes" id="UP001404104">
    <property type="component" value="Unassembled WGS sequence"/>
</dbReference>
<keyword evidence="1" id="KW-1133">Transmembrane helix</keyword>
<name>A0ABU9XUE1_9SPHN</name>
<gene>
    <name evidence="2" type="ORF">ABC969_12170</name>
</gene>
<accession>A0ABU9XUE1</accession>
<feature type="transmembrane region" description="Helical" evidence="1">
    <location>
        <begin position="68"/>
        <end position="88"/>
    </location>
</feature>
<evidence type="ECO:0008006" key="4">
    <source>
        <dbReference type="Google" id="ProtNLM"/>
    </source>
</evidence>
<dbReference type="EMBL" id="JBDIMF010000005">
    <property type="protein sequence ID" value="MEN2787173.1"/>
    <property type="molecule type" value="Genomic_DNA"/>
</dbReference>
<dbReference type="RefSeq" id="WP_345865276.1">
    <property type="nucleotide sequence ID" value="NZ_JBDIMF010000005.1"/>
</dbReference>
<evidence type="ECO:0000256" key="1">
    <source>
        <dbReference type="SAM" id="Phobius"/>
    </source>
</evidence>
<evidence type="ECO:0000313" key="2">
    <source>
        <dbReference type="EMBL" id="MEN2787173.1"/>
    </source>
</evidence>